<reference evidence="11 12" key="1">
    <citation type="journal article" date="2017" name="Curr. Biol.">
        <title>Genome architecture and evolution of a unichromosomal asexual nematode.</title>
        <authorList>
            <person name="Fradin H."/>
            <person name="Zegar C."/>
            <person name="Gutwein M."/>
            <person name="Lucas J."/>
            <person name="Kovtun M."/>
            <person name="Corcoran D."/>
            <person name="Baugh L.R."/>
            <person name="Kiontke K."/>
            <person name="Gunsalus K."/>
            <person name="Fitch D.H."/>
            <person name="Piano F."/>
        </authorList>
    </citation>
    <scope>NUCLEOTIDE SEQUENCE [LARGE SCALE GENOMIC DNA]</scope>
    <source>
        <strain evidence="11">PF1309</strain>
    </source>
</reference>
<feature type="region of interest" description="Disordered" evidence="8">
    <location>
        <begin position="1"/>
        <end position="20"/>
    </location>
</feature>
<evidence type="ECO:0000313" key="11">
    <source>
        <dbReference type="EMBL" id="PAV57853.1"/>
    </source>
</evidence>
<keyword evidence="5" id="KW-0378">Hydrolase</keyword>
<keyword evidence="9" id="KW-0472">Membrane</keyword>
<feature type="domain" description="Enoyl-CoA hydratase/isomerase" evidence="10">
    <location>
        <begin position="168"/>
        <end position="219"/>
    </location>
</feature>
<dbReference type="UniPathway" id="UPA00362"/>
<dbReference type="Proteomes" id="UP000218231">
    <property type="component" value="Unassembled WGS sequence"/>
</dbReference>
<comment type="catalytic activity">
    <reaction evidence="1">
        <text>3-hydroxy-2-methylpropanoyl-CoA + H2O = 3-hydroxy-2-methylpropanoate + CoA + H(+)</text>
        <dbReference type="Rhea" id="RHEA:20888"/>
        <dbReference type="ChEBI" id="CHEBI:11805"/>
        <dbReference type="ChEBI" id="CHEBI:15377"/>
        <dbReference type="ChEBI" id="CHEBI:15378"/>
        <dbReference type="ChEBI" id="CHEBI:57287"/>
        <dbReference type="ChEBI" id="CHEBI:57340"/>
        <dbReference type="EC" id="3.1.2.4"/>
    </reaction>
</comment>
<feature type="transmembrane region" description="Helical" evidence="9">
    <location>
        <begin position="114"/>
        <end position="138"/>
    </location>
</feature>
<keyword evidence="9" id="KW-1133">Transmembrane helix</keyword>
<proteinExistence type="inferred from homology"/>
<evidence type="ECO:0000256" key="5">
    <source>
        <dbReference type="ARBA" id="ARBA00022801"/>
    </source>
</evidence>
<evidence type="ECO:0000256" key="6">
    <source>
        <dbReference type="ARBA" id="ARBA00024871"/>
    </source>
</evidence>
<dbReference type="EC" id="3.1.2.4" evidence="3"/>
<sequence length="230" mass="25151">MTPFSSSPAASTSNSVDEPEVLFDSQGSRRIITLNRPKSLNACTLNMEWDESKEVDLVIIKAAGDKAFCAGGDAIAVVTSAKDALAGGKSTVHRDFFKEEFVMNHLINTFSKPYLAFADGIVFGGGLGLAVIGSFCIVTERTLLSMPETQLGLFPDIGAGYFLSRLKTLQMEFRISQRIALGPDLHEGCRAILIDKDRNPKWNPARLEDVTKDKVDGYFTALPENEELKL</sequence>
<dbReference type="PANTHER" id="PTHR43176:SF3">
    <property type="entry name" value="3-HYDROXYISOBUTYRYL-COA HYDROLASE, MITOCHONDRIAL"/>
    <property type="match status" value="1"/>
</dbReference>
<organism evidence="11 12">
    <name type="scientific">Diploscapter pachys</name>
    <dbReference type="NCBI Taxonomy" id="2018661"/>
    <lineage>
        <taxon>Eukaryota</taxon>
        <taxon>Metazoa</taxon>
        <taxon>Ecdysozoa</taxon>
        <taxon>Nematoda</taxon>
        <taxon>Chromadorea</taxon>
        <taxon>Rhabditida</taxon>
        <taxon>Rhabditina</taxon>
        <taxon>Rhabditomorpha</taxon>
        <taxon>Rhabditoidea</taxon>
        <taxon>Rhabditidae</taxon>
        <taxon>Diploscapter</taxon>
    </lineage>
</organism>
<evidence type="ECO:0000256" key="1">
    <source>
        <dbReference type="ARBA" id="ARBA00001709"/>
    </source>
</evidence>
<evidence type="ECO:0000256" key="9">
    <source>
        <dbReference type="SAM" id="Phobius"/>
    </source>
</evidence>
<comment type="similarity">
    <text evidence="2">Belongs to the enoyl-CoA hydratase/isomerase family.</text>
</comment>
<comment type="caution">
    <text evidence="11">The sequence shown here is derived from an EMBL/GenBank/DDBJ whole genome shotgun (WGS) entry which is preliminary data.</text>
</comment>
<evidence type="ECO:0000256" key="8">
    <source>
        <dbReference type="SAM" id="MobiDB-lite"/>
    </source>
</evidence>
<dbReference type="InterPro" id="IPR029045">
    <property type="entry name" value="ClpP/crotonase-like_dom_sf"/>
</dbReference>
<dbReference type="InterPro" id="IPR032259">
    <property type="entry name" value="HIBYL-CoA-H"/>
</dbReference>
<dbReference type="SUPFAM" id="SSF52096">
    <property type="entry name" value="ClpP/crotonase"/>
    <property type="match status" value="1"/>
</dbReference>
<dbReference type="Gene3D" id="3.90.226.10">
    <property type="entry name" value="2-enoyl-CoA Hydratase, Chain A, domain 1"/>
    <property type="match status" value="2"/>
</dbReference>
<dbReference type="AlphaFoldDB" id="A0A2A2J865"/>
<dbReference type="GO" id="GO:0003860">
    <property type="term" value="F:3-hydroxyisobutyryl-CoA hydrolase activity"/>
    <property type="evidence" value="ECO:0007669"/>
    <property type="project" value="UniProtKB-EC"/>
</dbReference>
<evidence type="ECO:0000256" key="4">
    <source>
        <dbReference type="ARBA" id="ARBA00016714"/>
    </source>
</evidence>
<keyword evidence="9" id="KW-0812">Transmembrane</keyword>
<dbReference type="InterPro" id="IPR045004">
    <property type="entry name" value="ECH_dom"/>
</dbReference>
<comment type="function">
    <text evidence="6">Hydrolyzes 3-hydroxyisobutyryl-CoA (HIBYL-CoA), a saline catabolite. Has high activity toward isobutyryl-CoA. Could be an isobutyryl-CoA dehydrogenase that functions in valine catabolism. Also hydrolyzes 3-hydroxypropanoyl-CoA.</text>
</comment>
<feature type="domain" description="Enoyl-CoA hydratase/isomerase" evidence="10">
    <location>
        <begin position="30"/>
        <end position="167"/>
    </location>
</feature>
<evidence type="ECO:0000256" key="7">
    <source>
        <dbReference type="ARBA" id="ARBA00031181"/>
    </source>
</evidence>
<protein>
    <recommendedName>
        <fullName evidence="4">3-hydroxyisobutyryl-CoA hydrolase, mitochondrial</fullName>
        <ecNumber evidence="3">3.1.2.4</ecNumber>
    </recommendedName>
    <alternativeName>
        <fullName evidence="7">3-hydroxyisobutyryl-coenzyme A hydrolase</fullName>
    </alternativeName>
</protein>
<evidence type="ECO:0000256" key="2">
    <source>
        <dbReference type="ARBA" id="ARBA00005254"/>
    </source>
</evidence>
<keyword evidence="12" id="KW-1185">Reference proteome</keyword>
<dbReference type="Pfam" id="PF16113">
    <property type="entry name" value="ECH_2"/>
    <property type="match status" value="2"/>
</dbReference>
<accession>A0A2A2J865</accession>
<dbReference type="GO" id="GO:0006574">
    <property type="term" value="P:L-valine catabolic process"/>
    <property type="evidence" value="ECO:0007669"/>
    <property type="project" value="UniProtKB-UniPathway"/>
</dbReference>
<dbReference type="STRING" id="2018661.A0A2A2J865"/>
<dbReference type="OrthoDB" id="10249920at2759"/>
<dbReference type="PANTHER" id="PTHR43176">
    <property type="entry name" value="3-HYDROXYISOBUTYRYL-COA HYDROLASE-RELATED"/>
    <property type="match status" value="1"/>
</dbReference>
<dbReference type="EMBL" id="LIAE01010614">
    <property type="protein sequence ID" value="PAV57853.1"/>
    <property type="molecule type" value="Genomic_DNA"/>
</dbReference>
<gene>
    <name evidence="11" type="ORF">WR25_23810</name>
</gene>
<feature type="compositionally biased region" description="Low complexity" evidence="8">
    <location>
        <begin position="1"/>
        <end position="15"/>
    </location>
</feature>
<evidence type="ECO:0000313" key="12">
    <source>
        <dbReference type="Proteomes" id="UP000218231"/>
    </source>
</evidence>
<name>A0A2A2J865_9BILA</name>
<evidence type="ECO:0000256" key="3">
    <source>
        <dbReference type="ARBA" id="ARBA00011915"/>
    </source>
</evidence>
<dbReference type="CDD" id="cd06558">
    <property type="entry name" value="crotonase-like"/>
    <property type="match status" value="1"/>
</dbReference>
<evidence type="ECO:0000259" key="10">
    <source>
        <dbReference type="Pfam" id="PF16113"/>
    </source>
</evidence>